<dbReference type="AlphaFoldDB" id="A0AAE3AJS0"/>
<dbReference type="Proteomes" id="UP001199424">
    <property type="component" value="Unassembled WGS sequence"/>
</dbReference>
<dbReference type="GO" id="GO:0016879">
    <property type="term" value="F:ligase activity, forming carbon-nitrogen bonds"/>
    <property type="evidence" value="ECO:0007669"/>
    <property type="project" value="UniProtKB-UniRule"/>
</dbReference>
<feature type="binding site" evidence="2">
    <location>
        <begin position="189"/>
        <end position="190"/>
    </location>
    <ligand>
        <name>ATP</name>
        <dbReference type="ChEBI" id="CHEBI:30616"/>
    </ligand>
</feature>
<dbReference type="EC" id="6.3.4.-" evidence="2"/>
<proteinExistence type="inferred from homology"/>
<gene>
    <name evidence="2" type="primary">tmcAL</name>
    <name evidence="3" type="ORF">LKD31_01915</name>
</gene>
<dbReference type="EMBL" id="JAJEQC010000001">
    <property type="protein sequence ID" value="MCC2135773.1"/>
    <property type="molecule type" value="Genomic_DNA"/>
</dbReference>
<comment type="function">
    <text evidence="2">Catalyzes the formation of N(4)-acetylcytidine (ac(4)C) at the wobble position of elongator tRNA(Met), using acetate and ATP as substrates. First activates an acetate ion to form acetyladenylate (Ac-AMP) and then transfers the acetyl group to tRNA to form ac(4)C34.</text>
</comment>
<dbReference type="GO" id="GO:0005737">
    <property type="term" value="C:cytoplasm"/>
    <property type="evidence" value="ECO:0007669"/>
    <property type="project" value="UniProtKB-SubCell"/>
</dbReference>
<comment type="catalytic activity">
    <reaction evidence="2">
        <text>cytidine(34) in elongator tRNA(Met) + acetate + ATP = N(4)-acetylcytidine(34) in elongator tRNA(Met) + AMP + diphosphate</text>
        <dbReference type="Rhea" id="RHEA:58144"/>
        <dbReference type="Rhea" id="RHEA-COMP:10693"/>
        <dbReference type="Rhea" id="RHEA-COMP:10694"/>
        <dbReference type="ChEBI" id="CHEBI:30089"/>
        <dbReference type="ChEBI" id="CHEBI:30616"/>
        <dbReference type="ChEBI" id="CHEBI:33019"/>
        <dbReference type="ChEBI" id="CHEBI:74900"/>
        <dbReference type="ChEBI" id="CHEBI:82748"/>
        <dbReference type="ChEBI" id="CHEBI:456215"/>
    </reaction>
</comment>
<keyword evidence="1 2" id="KW-0819">tRNA processing</keyword>
<name>A0AAE3AJS0_9FIRM</name>
<evidence type="ECO:0000313" key="4">
    <source>
        <dbReference type="Proteomes" id="UP001199424"/>
    </source>
</evidence>
<keyword evidence="2" id="KW-0547">Nucleotide-binding</keyword>
<sequence>MIGKNKISGVVCEFNPLHNGHAALLSRISEEFGSDIVCVMSGNFVQRGEAAVLDKWSRTRLALQNGAALVLELPLPWAVAGAEKFALGGISLLNALGCVDTLTFGSETGDTAPLMHCAEYLHSDVFNSDIRPEVAKGVSFAAARTEAVKKALGAETAELLTKPNCILGIEYCKAILSLNSNIVPQTVQRIAIGHDSDQVHGAFASASLIRSRSIEGEEISSYVPENTAVCIRALQNKKQYPTSLSYLDRAVLAAVSAMSPKDLRRVPDVSEGIENRILAAAETAETCTGLFDAVKTKRYSHARIRRIVLSAYLGITNDLPNLPPYLRILGMTSRGAEILHKAKPMLPIIARPADVKKLSPEARRVFALEARADNLYSLCTEHRRPANMDYTEKLIRI</sequence>
<keyword evidence="4" id="KW-1185">Reference proteome</keyword>
<comment type="similarity">
    <text evidence="2">Belongs to the TmcAL family.</text>
</comment>
<keyword evidence="2" id="KW-0436">Ligase</keyword>
<feature type="binding site" evidence="2">
    <location>
        <begin position="11"/>
        <end position="24"/>
    </location>
    <ligand>
        <name>ATP</name>
        <dbReference type="ChEBI" id="CHEBI:30616"/>
    </ligand>
</feature>
<organism evidence="3 4">
    <name type="scientific">Hominenteromicrobium mulieris</name>
    <dbReference type="NCBI Taxonomy" id="2885357"/>
    <lineage>
        <taxon>Bacteria</taxon>
        <taxon>Bacillati</taxon>
        <taxon>Bacillota</taxon>
        <taxon>Clostridia</taxon>
        <taxon>Eubacteriales</taxon>
        <taxon>Oscillospiraceae</taxon>
        <taxon>Hominenteromicrobium</taxon>
    </lineage>
</organism>
<evidence type="ECO:0000256" key="1">
    <source>
        <dbReference type="ARBA" id="ARBA00022694"/>
    </source>
</evidence>
<keyword evidence="2" id="KW-0820">tRNA-binding</keyword>
<dbReference type="Pfam" id="PF05636">
    <property type="entry name" value="HIGH_NTase1"/>
    <property type="match status" value="1"/>
</dbReference>
<dbReference type="Gene3D" id="3.40.50.620">
    <property type="entry name" value="HUPs"/>
    <property type="match status" value="1"/>
</dbReference>
<accession>A0AAE3AJS0</accession>
<dbReference type="GO" id="GO:0006400">
    <property type="term" value="P:tRNA modification"/>
    <property type="evidence" value="ECO:0007669"/>
    <property type="project" value="UniProtKB-UniRule"/>
</dbReference>
<dbReference type="InterPro" id="IPR008513">
    <property type="entry name" value="tRNA(Met)_cyd_acetate_ligase"/>
</dbReference>
<comment type="subcellular location">
    <subcellularLocation>
        <location evidence="2">Cytoplasm</location>
    </subcellularLocation>
</comment>
<evidence type="ECO:0000313" key="3">
    <source>
        <dbReference type="EMBL" id="MCC2135773.1"/>
    </source>
</evidence>
<keyword evidence="2" id="KW-0963">Cytoplasm</keyword>
<dbReference type="PANTHER" id="PTHR37825">
    <property type="entry name" value="TRNA(MET) CYTIDINE ACETATE LIGASE"/>
    <property type="match status" value="1"/>
</dbReference>
<comment type="caution">
    <text evidence="3">The sequence shown here is derived from an EMBL/GenBank/DDBJ whole genome shotgun (WGS) entry which is preliminary data.</text>
</comment>
<dbReference type="HAMAP" id="MF_01539">
    <property type="entry name" value="TmcAL"/>
    <property type="match status" value="1"/>
</dbReference>
<evidence type="ECO:0000256" key="2">
    <source>
        <dbReference type="HAMAP-Rule" id="MF_01539"/>
    </source>
</evidence>
<dbReference type="GO" id="GO:0000049">
    <property type="term" value="F:tRNA binding"/>
    <property type="evidence" value="ECO:0007669"/>
    <property type="project" value="UniProtKB-KW"/>
</dbReference>
<keyword evidence="2" id="KW-0694">RNA-binding</keyword>
<reference evidence="3" key="1">
    <citation type="submission" date="2021-10" db="EMBL/GenBank/DDBJ databases">
        <title>Anaerobic single-cell dispensing facilitates the cultivation of human gut bacteria.</title>
        <authorList>
            <person name="Afrizal A."/>
        </authorList>
    </citation>
    <scope>NUCLEOTIDE SEQUENCE</scope>
    <source>
        <strain evidence="3">CLA-AA-H250</strain>
    </source>
</reference>
<feature type="binding site" evidence="2">
    <location>
        <position position="105"/>
    </location>
    <ligand>
        <name>ATP</name>
        <dbReference type="ChEBI" id="CHEBI:30616"/>
    </ligand>
</feature>
<dbReference type="SUPFAM" id="SSF52374">
    <property type="entry name" value="Nucleotidylyl transferase"/>
    <property type="match status" value="1"/>
</dbReference>
<keyword evidence="2" id="KW-0067">ATP-binding</keyword>
<dbReference type="RefSeq" id="WP_308448391.1">
    <property type="nucleotide sequence ID" value="NZ_JAJEQC010000001.1"/>
</dbReference>
<feature type="binding site" evidence="2">
    <location>
        <position position="164"/>
    </location>
    <ligand>
        <name>ATP</name>
        <dbReference type="ChEBI" id="CHEBI:30616"/>
    </ligand>
</feature>
<dbReference type="GO" id="GO:0005524">
    <property type="term" value="F:ATP binding"/>
    <property type="evidence" value="ECO:0007669"/>
    <property type="project" value="UniProtKB-KW"/>
</dbReference>
<dbReference type="InterPro" id="IPR014729">
    <property type="entry name" value="Rossmann-like_a/b/a_fold"/>
</dbReference>
<protein>
    <recommendedName>
        <fullName evidence="2">tRNA(Met) cytidine acetate ligase</fullName>
        <ecNumber evidence="2">6.3.4.-</ecNumber>
    </recommendedName>
</protein>
<dbReference type="PANTHER" id="PTHR37825:SF1">
    <property type="entry name" value="TRNA(MET) CYTIDINE ACETATE LIGASE"/>
    <property type="match status" value="1"/>
</dbReference>